<protein>
    <recommendedName>
        <fullName evidence="3">procollagen-proline 3-dioxygenase</fullName>
        <ecNumber evidence="3">1.14.11.7</ecNumber>
    </recommendedName>
</protein>
<dbReference type="PANTHER" id="PTHR14049">
    <property type="entry name" value="LEPRECAN 1"/>
    <property type="match status" value="1"/>
</dbReference>
<comment type="caution">
    <text evidence="10">The sequence shown here is derived from an EMBL/GenBank/DDBJ whole genome shotgun (WGS) entry which is preliminary data.</text>
</comment>
<evidence type="ECO:0000256" key="6">
    <source>
        <dbReference type="ARBA" id="ARBA00022964"/>
    </source>
</evidence>
<comment type="cofactor">
    <cofactor evidence="1">
        <name>L-ascorbate</name>
        <dbReference type="ChEBI" id="CHEBI:38290"/>
    </cofactor>
</comment>
<evidence type="ECO:0000259" key="9">
    <source>
        <dbReference type="PROSITE" id="PS51471"/>
    </source>
</evidence>
<dbReference type="Gene3D" id="2.60.120.620">
    <property type="entry name" value="q2cbj1_9rhob like domain"/>
    <property type="match status" value="1"/>
</dbReference>
<evidence type="ECO:0000256" key="2">
    <source>
        <dbReference type="ARBA" id="ARBA00001962"/>
    </source>
</evidence>
<dbReference type="AlphaFoldDB" id="A0A8S0U5P6"/>
<keyword evidence="4" id="KW-0479">Metal-binding</keyword>
<dbReference type="InterPro" id="IPR039575">
    <property type="entry name" value="P3H"/>
</dbReference>
<dbReference type="InterPro" id="IPR006620">
    <property type="entry name" value="Pro_4_hyd_alph"/>
</dbReference>
<keyword evidence="7" id="KW-0560">Oxidoreductase</keyword>
<evidence type="ECO:0000256" key="5">
    <source>
        <dbReference type="ARBA" id="ARBA00022737"/>
    </source>
</evidence>
<keyword evidence="8" id="KW-0408">Iron</keyword>
<dbReference type="EC" id="1.14.11.7" evidence="3"/>
<dbReference type="PANTHER" id="PTHR14049:SF9">
    <property type="entry name" value="PROCOLLAGEN-PROLINE 3-DIOXYGENASE"/>
    <property type="match status" value="1"/>
</dbReference>
<evidence type="ECO:0000256" key="8">
    <source>
        <dbReference type="ARBA" id="ARBA00023004"/>
    </source>
</evidence>
<dbReference type="InterPro" id="IPR005123">
    <property type="entry name" value="Oxoglu/Fe-dep_dioxygenase_dom"/>
</dbReference>
<accession>A0A8S0U5P6</accession>
<feature type="domain" description="Fe2OG dioxygenase" evidence="9">
    <location>
        <begin position="70"/>
        <end position="178"/>
    </location>
</feature>
<gene>
    <name evidence="10" type="ORF">OLEA9_A105135</name>
</gene>
<dbReference type="SMART" id="SM00702">
    <property type="entry name" value="P4Hc"/>
    <property type="match status" value="1"/>
</dbReference>
<evidence type="ECO:0000256" key="7">
    <source>
        <dbReference type="ARBA" id="ARBA00023002"/>
    </source>
</evidence>
<name>A0A8S0U5P6_OLEEU</name>
<dbReference type="Gramene" id="OE9A105135T2">
    <property type="protein sequence ID" value="OE9A105135C2"/>
    <property type="gene ID" value="OE9A105135"/>
</dbReference>
<evidence type="ECO:0000256" key="4">
    <source>
        <dbReference type="ARBA" id="ARBA00022723"/>
    </source>
</evidence>
<organism evidence="10 11">
    <name type="scientific">Olea europaea subsp. europaea</name>
    <dbReference type="NCBI Taxonomy" id="158383"/>
    <lineage>
        <taxon>Eukaryota</taxon>
        <taxon>Viridiplantae</taxon>
        <taxon>Streptophyta</taxon>
        <taxon>Embryophyta</taxon>
        <taxon>Tracheophyta</taxon>
        <taxon>Spermatophyta</taxon>
        <taxon>Magnoliopsida</taxon>
        <taxon>eudicotyledons</taxon>
        <taxon>Gunneridae</taxon>
        <taxon>Pentapetalae</taxon>
        <taxon>asterids</taxon>
        <taxon>lamiids</taxon>
        <taxon>Lamiales</taxon>
        <taxon>Oleaceae</taxon>
        <taxon>Oleeae</taxon>
        <taxon>Olea</taxon>
    </lineage>
</organism>
<dbReference type="GO" id="GO:0032963">
    <property type="term" value="P:collagen metabolic process"/>
    <property type="evidence" value="ECO:0007669"/>
    <property type="project" value="InterPro"/>
</dbReference>
<sequence>MEGSQQHPRLILRNFLSLDACKELEFIHKSCCTVGYRQNVFSTTLSHLIATNSSHFIVPFVPIRERLKEKVEEHFGCEYELFVEFTGLISWCRGASIGWHSDDNRDYLKQRDFAAVCYLNNYGVDFEGGLFHFHDGEPSTIVPMAGDVVMYTADSKNIHSVDEIMDGERITLTLWFSRDASHDEDAKLISLLSDQSLHSSKTDFASCLPVAASNKMYWFPPEEASDFQSGYDIRCARLHVLGLDLYFSDEESSLSALDSSHYLAELLKESLQLARGDELLVWKFVNILHAVQVVQFCHWNASELKSTELKVSSTDVIPLSKSQQLKINCQNVVLLKDPQLAKTFFGGVTGGNNMQRSFDLDWFSFSAGVSKWDAYICKLQKEMLMSLPCWRRHQSIFQLDNFNQGV</sequence>
<evidence type="ECO:0000313" key="10">
    <source>
        <dbReference type="EMBL" id="CAA3011772.1"/>
    </source>
</evidence>
<dbReference type="PROSITE" id="PS51471">
    <property type="entry name" value="FE2OG_OXY"/>
    <property type="match status" value="1"/>
</dbReference>
<dbReference type="InterPro" id="IPR044862">
    <property type="entry name" value="Pro_4_hyd_alph_FE2OG_OXY"/>
</dbReference>
<dbReference type="Pfam" id="PF13640">
    <property type="entry name" value="2OG-FeII_Oxy_3"/>
    <property type="match status" value="1"/>
</dbReference>
<evidence type="ECO:0000313" key="11">
    <source>
        <dbReference type="Proteomes" id="UP000594638"/>
    </source>
</evidence>
<dbReference type="EMBL" id="CACTIH010007378">
    <property type="protein sequence ID" value="CAA3011772.1"/>
    <property type="molecule type" value="Genomic_DNA"/>
</dbReference>
<dbReference type="OrthoDB" id="427071at2759"/>
<evidence type="ECO:0000256" key="3">
    <source>
        <dbReference type="ARBA" id="ARBA00012262"/>
    </source>
</evidence>
<keyword evidence="6" id="KW-0223">Dioxygenase</keyword>
<comment type="cofactor">
    <cofactor evidence="2">
        <name>Fe cation</name>
        <dbReference type="ChEBI" id="CHEBI:24875"/>
    </cofactor>
</comment>
<evidence type="ECO:0000256" key="1">
    <source>
        <dbReference type="ARBA" id="ARBA00001961"/>
    </source>
</evidence>
<proteinExistence type="predicted"/>
<dbReference type="Proteomes" id="UP000594638">
    <property type="component" value="Unassembled WGS sequence"/>
</dbReference>
<keyword evidence="5" id="KW-0677">Repeat</keyword>
<dbReference type="GO" id="GO:0019797">
    <property type="term" value="F:procollagen-proline 3-dioxygenase activity"/>
    <property type="evidence" value="ECO:0007669"/>
    <property type="project" value="UniProtKB-EC"/>
</dbReference>
<reference evidence="10 11" key="1">
    <citation type="submission" date="2019-12" db="EMBL/GenBank/DDBJ databases">
        <authorList>
            <person name="Alioto T."/>
            <person name="Alioto T."/>
            <person name="Gomez Garrido J."/>
        </authorList>
    </citation>
    <scope>NUCLEOTIDE SEQUENCE [LARGE SCALE GENOMIC DNA]</scope>
</reference>
<dbReference type="GO" id="GO:0005506">
    <property type="term" value="F:iron ion binding"/>
    <property type="evidence" value="ECO:0007669"/>
    <property type="project" value="InterPro"/>
</dbReference>
<keyword evidence="11" id="KW-1185">Reference proteome</keyword>
<dbReference type="GO" id="GO:0031418">
    <property type="term" value="F:L-ascorbic acid binding"/>
    <property type="evidence" value="ECO:0007669"/>
    <property type="project" value="InterPro"/>
</dbReference>